<dbReference type="PANTHER" id="PTHR43133">
    <property type="entry name" value="RNA POLYMERASE ECF-TYPE SIGMA FACTO"/>
    <property type="match status" value="1"/>
</dbReference>
<evidence type="ECO:0000256" key="4">
    <source>
        <dbReference type="ARBA" id="ARBA00023082"/>
    </source>
</evidence>
<feature type="domain" description="RNA polymerase sigma factor 70 region 4 type 2" evidence="10">
    <location>
        <begin position="152"/>
        <end position="204"/>
    </location>
</feature>
<dbReference type="GO" id="GO:0006950">
    <property type="term" value="P:response to stress"/>
    <property type="evidence" value="ECO:0007669"/>
    <property type="project" value="UniProtKB-ARBA"/>
</dbReference>
<comment type="similarity">
    <text evidence="1 7">Belongs to the sigma-70 factor family. ECF subfamily.</text>
</comment>
<dbReference type="InterPro" id="IPR032710">
    <property type="entry name" value="NTF2-like_dom_sf"/>
</dbReference>
<dbReference type="GO" id="GO:0006352">
    <property type="term" value="P:DNA-templated transcription initiation"/>
    <property type="evidence" value="ECO:0007669"/>
    <property type="project" value="InterPro"/>
</dbReference>
<dbReference type="AlphaFoldDB" id="A0A7K1VAC5"/>
<dbReference type="PANTHER" id="PTHR43133:SF65">
    <property type="entry name" value="ECF RNA POLYMERASE SIGMA FACTOR SIGG"/>
    <property type="match status" value="1"/>
</dbReference>
<evidence type="ECO:0000256" key="2">
    <source>
        <dbReference type="ARBA" id="ARBA00011344"/>
    </source>
</evidence>
<dbReference type="PROSITE" id="PS01063">
    <property type="entry name" value="SIGMA70_ECF"/>
    <property type="match status" value="1"/>
</dbReference>
<dbReference type="InterPro" id="IPR013249">
    <property type="entry name" value="RNA_pol_sigma70_r4_t2"/>
</dbReference>
<dbReference type="SUPFAM" id="SSF88946">
    <property type="entry name" value="Sigma2 domain of RNA polymerase sigma factors"/>
    <property type="match status" value="1"/>
</dbReference>
<dbReference type="RefSeq" id="WP_157392991.1">
    <property type="nucleotide sequence ID" value="NZ_WRPP01000013.1"/>
</dbReference>
<keyword evidence="3 7" id="KW-0805">Transcription regulation</keyword>
<dbReference type="EMBL" id="WRPP01000013">
    <property type="protein sequence ID" value="MVU83399.1"/>
    <property type="molecule type" value="Genomic_DNA"/>
</dbReference>
<dbReference type="NCBIfam" id="TIGR02937">
    <property type="entry name" value="sigma70-ECF"/>
    <property type="match status" value="1"/>
</dbReference>
<evidence type="ECO:0000256" key="3">
    <source>
        <dbReference type="ARBA" id="ARBA00023015"/>
    </source>
</evidence>
<comment type="subunit">
    <text evidence="2">Interacts transiently with the RNA polymerase catalytic core formed by RpoA, RpoB, RpoC and RpoZ (2 alpha, 1 beta, 1 beta' and 1 omega subunit) to form the RNA polymerase holoenzyme that can initiate transcription.</text>
</comment>
<dbReference type="InterPro" id="IPR036388">
    <property type="entry name" value="WH-like_DNA-bd_sf"/>
</dbReference>
<dbReference type="InterPro" id="IPR013324">
    <property type="entry name" value="RNA_pol_sigma_r3/r4-like"/>
</dbReference>
<dbReference type="GO" id="GO:0003677">
    <property type="term" value="F:DNA binding"/>
    <property type="evidence" value="ECO:0007669"/>
    <property type="project" value="UniProtKB-KW"/>
</dbReference>
<reference evidence="11 12" key="1">
    <citation type="submission" date="2019-12" db="EMBL/GenBank/DDBJ databases">
        <title>Nocardia sp. nov. ET3-3 isolated from soil.</title>
        <authorList>
            <person name="Kanchanasin P."/>
            <person name="Tanasupawat S."/>
            <person name="Yuki M."/>
            <person name="Kudo T."/>
        </authorList>
    </citation>
    <scope>NUCLEOTIDE SEQUENCE [LARGE SCALE GENOMIC DNA]</scope>
    <source>
        <strain evidence="11 12">ET3-3</strain>
    </source>
</reference>
<evidence type="ECO:0000256" key="5">
    <source>
        <dbReference type="ARBA" id="ARBA00023125"/>
    </source>
</evidence>
<dbReference type="InterPro" id="IPR000838">
    <property type="entry name" value="RNA_pol_sigma70_ECF_CS"/>
</dbReference>
<evidence type="ECO:0000256" key="6">
    <source>
        <dbReference type="ARBA" id="ARBA00023163"/>
    </source>
</evidence>
<dbReference type="Gene3D" id="3.10.450.50">
    <property type="match status" value="1"/>
</dbReference>
<dbReference type="Pfam" id="PF04542">
    <property type="entry name" value="Sigma70_r2"/>
    <property type="match status" value="1"/>
</dbReference>
<keyword evidence="4 7" id="KW-0731">Sigma factor</keyword>
<accession>A0A7K1VAC5</accession>
<feature type="domain" description="RNA polymerase sigma-70 region 2" evidence="9">
    <location>
        <begin position="31"/>
        <end position="97"/>
    </location>
</feature>
<feature type="region of interest" description="Disordered" evidence="8">
    <location>
        <begin position="102"/>
        <end position="121"/>
    </location>
</feature>
<protein>
    <recommendedName>
        <fullName evidence="7">RNA polymerase sigma factor</fullName>
    </recommendedName>
</protein>
<organism evidence="11 12">
    <name type="scientific">Nocardia terrae</name>
    <dbReference type="NCBI Taxonomy" id="2675851"/>
    <lineage>
        <taxon>Bacteria</taxon>
        <taxon>Bacillati</taxon>
        <taxon>Actinomycetota</taxon>
        <taxon>Actinomycetes</taxon>
        <taxon>Mycobacteriales</taxon>
        <taxon>Nocardiaceae</taxon>
        <taxon>Nocardia</taxon>
    </lineage>
</organism>
<dbReference type="InterPro" id="IPR014284">
    <property type="entry name" value="RNA_pol_sigma-70_dom"/>
</dbReference>
<evidence type="ECO:0000259" key="9">
    <source>
        <dbReference type="Pfam" id="PF04542"/>
    </source>
</evidence>
<dbReference type="SUPFAM" id="SSF54427">
    <property type="entry name" value="NTF2-like"/>
    <property type="match status" value="1"/>
</dbReference>
<evidence type="ECO:0000256" key="8">
    <source>
        <dbReference type="SAM" id="MobiDB-lite"/>
    </source>
</evidence>
<dbReference type="GO" id="GO:0016987">
    <property type="term" value="F:sigma factor activity"/>
    <property type="evidence" value="ECO:0007669"/>
    <property type="project" value="UniProtKB-KW"/>
</dbReference>
<dbReference type="CDD" id="cd06171">
    <property type="entry name" value="Sigma70_r4"/>
    <property type="match status" value="1"/>
</dbReference>
<dbReference type="Proteomes" id="UP000466794">
    <property type="component" value="Unassembled WGS sequence"/>
</dbReference>
<dbReference type="InterPro" id="IPR014305">
    <property type="entry name" value="RNA_pol_sigma-G_actinobac"/>
</dbReference>
<comment type="caution">
    <text evidence="11">The sequence shown here is derived from an EMBL/GenBank/DDBJ whole genome shotgun (WGS) entry which is preliminary data.</text>
</comment>
<evidence type="ECO:0000256" key="7">
    <source>
        <dbReference type="RuleBase" id="RU000716"/>
    </source>
</evidence>
<dbReference type="InterPro" id="IPR013325">
    <property type="entry name" value="RNA_pol_sigma_r2"/>
</dbReference>
<dbReference type="InterPro" id="IPR039425">
    <property type="entry name" value="RNA_pol_sigma-70-like"/>
</dbReference>
<dbReference type="NCBIfam" id="TIGR02960">
    <property type="entry name" value="SigX5"/>
    <property type="match status" value="1"/>
</dbReference>
<dbReference type="SUPFAM" id="SSF88659">
    <property type="entry name" value="Sigma3 and sigma4 domains of RNA polymerase sigma factors"/>
    <property type="match status" value="1"/>
</dbReference>
<dbReference type="Gene3D" id="1.10.1740.10">
    <property type="match status" value="1"/>
</dbReference>
<evidence type="ECO:0000259" key="10">
    <source>
        <dbReference type="Pfam" id="PF08281"/>
    </source>
</evidence>
<name>A0A7K1VAC5_9NOCA</name>
<gene>
    <name evidence="11" type="ORF">GPX89_39950</name>
</gene>
<sequence>MTRDRRAAVRAARGKTDSDVAADRRFVAETERHRRELLAHCYRMVGSVHEAEDLVQETYIRAWRGYARFEGRSSIRTWLYAIATRVCLDALADDRRRLLPAGLGDPYQGPDAPPDPDTGSGISWLQPLPDALIADSADDPESSVIDRESLRLALVASLQHLPARQRAILILREVLAFTAAETATMLGTTPAAVKAGLQRARLRLTELDTAPDDLIEPTDPRARTLLAGYIAAFEHSDVTLLEQVLRADATLEATPYKNWYAGRAACMRQLERYVLGAPGDWRMLPTRANGHPAVIAYHRDGDGPPTPYGVAVLTPTATGVTRVIAFQDPSLVAAFGFPATPTPRR</sequence>
<evidence type="ECO:0000313" key="11">
    <source>
        <dbReference type="EMBL" id="MVU83399.1"/>
    </source>
</evidence>
<dbReference type="Pfam" id="PF08281">
    <property type="entry name" value="Sigma70_r4_2"/>
    <property type="match status" value="1"/>
</dbReference>
<evidence type="ECO:0000313" key="12">
    <source>
        <dbReference type="Proteomes" id="UP000466794"/>
    </source>
</evidence>
<proteinExistence type="inferred from homology"/>
<keyword evidence="6 7" id="KW-0804">Transcription</keyword>
<keyword evidence="5 7" id="KW-0238">DNA-binding</keyword>
<keyword evidence="12" id="KW-1185">Reference proteome</keyword>
<dbReference type="NCBIfam" id="NF006089">
    <property type="entry name" value="PRK08241.1"/>
    <property type="match status" value="1"/>
</dbReference>
<dbReference type="InterPro" id="IPR007627">
    <property type="entry name" value="RNA_pol_sigma70_r2"/>
</dbReference>
<evidence type="ECO:0000256" key="1">
    <source>
        <dbReference type="ARBA" id="ARBA00010641"/>
    </source>
</evidence>
<dbReference type="Gene3D" id="1.10.10.10">
    <property type="entry name" value="Winged helix-like DNA-binding domain superfamily/Winged helix DNA-binding domain"/>
    <property type="match status" value="1"/>
</dbReference>